<feature type="binding site" evidence="14">
    <location>
        <begin position="104"/>
        <end position="108"/>
    </location>
    <ligand>
        <name>ATP</name>
        <dbReference type="ChEBI" id="CHEBI:30616"/>
    </ligand>
</feature>
<evidence type="ECO:0000256" key="4">
    <source>
        <dbReference type="ARBA" id="ARBA00022475"/>
    </source>
</evidence>
<comment type="caution">
    <text evidence="19">The sequence shown here is derived from an EMBL/GenBank/DDBJ whole genome shotgun (WGS) entry which is preliminary data.</text>
</comment>
<feature type="domain" description="Helicase ATP-binding" evidence="17">
    <location>
        <begin position="88"/>
        <end position="226"/>
    </location>
</feature>
<dbReference type="InterPro" id="IPR036266">
    <property type="entry name" value="SecA_Wing/Scaffold_sf"/>
</dbReference>
<dbReference type="SMART" id="SM00957">
    <property type="entry name" value="SecA_DEAD"/>
    <property type="match status" value="1"/>
</dbReference>
<dbReference type="InterPro" id="IPR014001">
    <property type="entry name" value="Helicase_ATP-bd"/>
</dbReference>
<dbReference type="InterPro" id="IPR014018">
    <property type="entry name" value="SecA_motor_DEAD"/>
</dbReference>
<dbReference type="InterPro" id="IPR011115">
    <property type="entry name" value="SecA_DEAD"/>
</dbReference>
<dbReference type="InterPro" id="IPR036670">
    <property type="entry name" value="SecA_X-link_sf"/>
</dbReference>
<proteinExistence type="inferred from homology"/>
<evidence type="ECO:0000256" key="3">
    <source>
        <dbReference type="ARBA" id="ARBA00022448"/>
    </source>
</evidence>
<keyword evidence="6" id="KW-0479">Metal-binding</keyword>
<dbReference type="InterPro" id="IPR011116">
    <property type="entry name" value="SecA_Wing/Scaffold"/>
</dbReference>
<keyword evidence="11 14" id="KW-1278">Translocase</keyword>
<dbReference type="InterPro" id="IPR044722">
    <property type="entry name" value="SecA_SF2_C"/>
</dbReference>
<organism evidence="19 20">
    <name type="scientific">Candidatus Onthenecus intestinigallinarum</name>
    <dbReference type="NCBI Taxonomy" id="2840875"/>
    <lineage>
        <taxon>Bacteria</taxon>
        <taxon>Bacillati</taxon>
        <taxon>Bacillota</taxon>
        <taxon>Clostridia</taxon>
        <taxon>Eubacteriales</taxon>
        <taxon>Candidatus Onthenecus</taxon>
    </lineage>
</organism>
<keyword evidence="3 14" id="KW-0813">Transport</keyword>
<dbReference type="CDD" id="cd17928">
    <property type="entry name" value="DEXDc_SecA"/>
    <property type="match status" value="1"/>
</dbReference>
<comment type="cofactor">
    <cofactor evidence="1">
        <name>Zn(2+)</name>
        <dbReference type="ChEBI" id="CHEBI:29105"/>
    </cofactor>
</comment>
<dbReference type="PROSITE" id="PS51192">
    <property type="entry name" value="HELICASE_ATP_BIND_1"/>
    <property type="match status" value="1"/>
</dbReference>
<dbReference type="InterPro" id="IPR000185">
    <property type="entry name" value="SecA"/>
</dbReference>
<comment type="subunit">
    <text evidence="14">Monomer and homodimer. Part of the essential Sec protein translocation apparatus which comprises SecA, SecYEG and auxiliary proteins SecDF. Other proteins may also be involved.</text>
</comment>
<keyword evidence="13 14" id="KW-0472">Membrane</keyword>
<evidence type="ECO:0000256" key="5">
    <source>
        <dbReference type="ARBA" id="ARBA00022490"/>
    </source>
</evidence>
<evidence type="ECO:0000259" key="18">
    <source>
        <dbReference type="PROSITE" id="PS51196"/>
    </source>
</evidence>
<dbReference type="FunFam" id="3.90.1440.10:FF:000001">
    <property type="entry name" value="Preprotein translocase subunit SecA"/>
    <property type="match status" value="1"/>
</dbReference>
<dbReference type="Gene3D" id="3.90.1440.10">
    <property type="entry name" value="SecA, preprotein cross-linking domain"/>
    <property type="match status" value="1"/>
</dbReference>
<dbReference type="GO" id="GO:0005524">
    <property type="term" value="F:ATP binding"/>
    <property type="evidence" value="ECO:0007669"/>
    <property type="project" value="UniProtKB-UniRule"/>
</dbReference>
<dbReference type="Pfam" id="PF01043">
    <property type="entry name" value="SecA_PP_bind"/>
    <property type="match status" value="1"/>
</dbReference>
<dbReference type="Pfam" id="PF02810">
    <property type="entry name" value="SEC-C"/>
    <property type="match status" value="1"/>
</dbReference>
<dbReference type="GO" id="GO:0065002">
    <property type="term" value="P:intracellular protein transmembrane transport"/>
    <property type="evidence" value="ECO:0007669"/>
    <property type="project" value="UniProtKB-UniRule"/>
</dbReference>
<evidence type="ECO:0000256" key="16">
    <source>
        <dbReference type="SAM" id="MobiDB-lite"/>
    </source>
</evidence>
<evidence type="ECO:0000256" key="1">
    <source>
        <dbReference type="ARBA" id="ARBA00001947"/>
    </source>
</evidence>
<dbReference type="FunFam" id="3.40.50.300:FF:000113">
    <property type="entry name" value="Preprotein translocase subunit SecA"/>
    <property type="match status" value="1"/>
</dbReference>
<feature type="binding site" evidence="14">
    <location>
        <position position="513"/>
    </location>
    <ligand>
        <name>ATP</name>
        <dbReference type="ChEBI" id="CHEBI:30616"/>
    </ligand>
</feature>
<keyword evidence="7 14" id="KW-0547">Nucleotide-binding</keyword>
<dbReference type="Gene3D" id="3.40.50.300">
    <property type="entry name" value="P-loop containing nucleotide triphosphate hydrolases"/>
    <property type="match status" value="2"/>
</dbReference>
<dbReference type="EMBL" id="DVFJ01000020">
    <property type="protein sequence ID" value="HIQ71844.1"/>
    <property type="molecule type" value="Genomic_DNA"/>
</dbReference>
<evidence type="ECO:0000256" key="13">
    <source>
        <dbReference type="ARBA" id="ARBA00023136"/>
    </source>
</evidence>
<dbReference type="EC" id="7.4.2.8" evidence="14"/>
<evidence type="ECO:0000256" key="9">
    <source>
        <dbReference type="ARBA" id="ARBA00022840"/>
    </source>
</evidence>
<keyword evidence="12 14" id="KW-0811">Translocation</keyword>
<dbReference type="SUPFAM" id="SSF81767">
    <property type="entry name" value="Pre-protein crosslinking domain of SecA"/>
    <property type="match status" value="1"/>
</dbReference>
<reference evidence="19" key="1">
    <citation type="submission" date="2020-10" db="EMBL/GenBank/DDBJ databases">
        <authorList>
            <person name="Gilroy R."/>
        </authorList>
    </citation>
    <scope>NUCLEOTIDE SEQUENCE</scope>
    <source>
        <strain evidence="19">ChiSxjej2B14-6234</strain>
    </source>
</reference>
<dbReference type="AlphaFoldDB" id="A0A9D0ZA94"/>
<feature type="region of interest" description="Disordered" evidence="16">
    <location>
        <begin position="865"/>
        <end position="920"/>
    </location>
</feature>
<evidence type="ECO:0000256" key="10">
    <source>
        <dbReference type="ARBA" id="ARBA00022927"/>
    </source>
</evidence>
<accession>A0A9D0ZA94</accession>
<gene>
    <name evidence="14 19" type="primary">secA</name>
    <name evidence="19" type="ORF">IAB73_06540</name>
</gene>
<evidence type="ECO:0000256" key="2">
    <source>
        <dbReference type="ARBA" id="ARBA00007650"/>
    </source>
</evidence>
<dbReference type="PANTHER" id="PTHR30612">
    <property type="entry name" value="SECA INNER MEMBRANE COMPONENT OF SEC PROTEIN SECRETION SYSTEM"/>
    <property type="match status" value="1"/>
</dbReference>
<evidence type="ECO:0000313" key="20">
    <source>
        <dbReference type="Proteomes" id="UP000886887"/>
    </source>
</evidence>
<dbReference type="InterPro" id="IPR020937">
    <property type="entry name" value="SecA_CS"/>
</dbReference>
<keyword evidence="4 14" id="KW-1003">Cell membrane</keyword>
<evidence type="ECO:0000256" key="7">
    <source>
        <dbReference type="ARBA" id="ARBA00022741"/>
    </source>
</evidence>
<dbReference type="GO" id="GO:0046872">
    <property type="term" value="F:metal ion binding"/>
    <property type="evidence" value="ECO:0007669"/>
    <property type="project" value="UniProtKB-KW"/>
</dbReference>
<evidence type="ECO:0000256" key="14">
    <source>
        <dbReference type="HAMAP-Rule" id="MF_01382"/>
    </source>
</evidence>
<feature type="compositionally biased region" description="Basic residues" evidence="16">
    <location>
        <begin position="910"/>
        <end position="920"/>
    </location>
</feature>
<keyword evidence="9 14" id="KW-0067">ATP-binding</keyword>
<dbReference type="GO" id="GO:0017038">
    <property type="term" value="P:protein import"/>
    <property type="evidence" value="ECO:0007669"/>
    <property type="project" value="InterPro"/>
</dbReference>
<dbReference type="GO" id="GO:0006605">
    <property type="term" value="P:protein targeting"/>
    <property type="evidence" value="ECO:0007669"/>
    <property type="project" value="UniProtKB-UniRule"/>
</dbReference>
<evidence type="ECO:0000256" key="6">
    <source>
        <dbReference type="ARBA" id="ARBA00022723"/>
    </source>
</evidence>
<dbReference type="CDD" id="cd18803">
    <property type="entry name" value="SF2_C_secA"/>
    <property type="match status" value="1"/>
</dbReference>
<sequence length="920" mass="104821">MAGLLKKIFGDSNEAELKRIGKIADQIDSFEEAHRKLTDEQLRAKTQEFRERLQKGETLDDILPEAYSVVREATYRVTGKRQFRVQMIGGVVLHQGRIAEMKTGEGKTLTSTMPAYLNALTGEGVHIVTVNDYLARFQGEDMGRIHRFLGLTVGIITHDLTNEQRRAAYACDITYGTNNELGFDYLRDNMVIFKKDMVQRGHHFAIVDEVDSILIDEARTPLIISGQGEKSTDLYTRADRFVRTLQEGKEPEKAELELMSDEEAARMRRDFVKDEKQKTCNLSEEGARKAEKFFGIENLSDAENNEILHHINAALRAHSLMRRDVDYVVQNGQVVIVDEFTGRLMVGRRYSDGLHQAIEAKEGVKVERESRTLATITFQNYFRMYKKLSGMTGTAKTEEDEFQGIYKLDVVVVPTNMPMIRKDMNDLVYKSIKGKYQAVVEEIIRRHEQGQPVLVGTVSVEKSELLSQMLRLRGIQHEVLNAKHHEKEAEIVAQAGHYGAVTIATNMAGRGTDILLGGNPEFLARRAMRQKGYEDEMIEEAMGHNENVPEEVLAARAEYDALYRQFKQETDAQHDRVVAVGGLHIIGTERHESRRIDNQLRGRSGRQGDPGSSQFFLSLQDDLLRLFGSERITGMIDRLGLEEDQPIEAKMLTGQIESAQKRIEGRNYEIRKNVLQYDDVMNQQREVIYGQRRQVLMGENMRETIMNMAAQLISDAVDMHTGNGDTYDEWDLTGLAEYLEKLCVHPGTIQARMEEIKSGDKQALKDLLVADAQAFYQEREELLTGHGIDMREVERVILLSAVDRRWMDHIDAMDQLRDGIGLRAYGHKDPVVEYKFEGYEMFDEMVRLIREDTLRRLYQARVERAPERRQVARPAETRPAGTAPSDGPRQPQKAARKVGRNEPCPCGSGKKYKHCCGKEA</sequence>
<dbReference type="HAMAP" id="MF_01382">
    <property type="entry name" value="SecA"/>
    <property type="match status" value="1"/>
</dbReference>
<dbReference type="GO" id="GO:0005886">
    <property type="term" value="C:plasma membrane"/>
    <property type="evidence" value="ECO:0007669"/>
    <property type="project" value="UniProtKB-SubCell"/>
</dbReference>
<reference evidence="19" key="2">
    <citation type="journal article" date="2021" name="PeerJ">
        <title>Extensive microbial diversity within the chicken gut microbiome revealed by metagenomics and culture.</title>
        <authorList>
            <person name="Gilroy R."/>
            <person name="Ravi A."/>
            <person name="Getino M."/>
            <person name="Pursley I."/>
            <person name="Horton D.L."/>
            <person name="Alikhan N.F."/>
            <person name="Baker D."/>
            <person name="Gharbi K."/>
            <person name="Hall N."/>
            <person name="Watson M."/>
            <person name="Adriaenssens E.M."/>
            <person name="Foster-Nyarko E."/>
            <person name="Jarju S."/>
            <person name="Secka A."/>
            <person name="Antonio M."/>
            <person name="Oren A."/>
            <person name="Chaudhuri R.R."/>
            <person name="La Ragione R."/>
            <person name="Hildebrand F."/>
            <person name="Pallen M.J."/>
        </authorList>
    </citation>
    <scope>NUCLEOTIDE SEQUENCE</scope>
    <source>
        <strain evidence="19">ChiSxjej2B14-6234</strain>
    </source>
</reference>
<dbReference type="Proteomes" id="UP000886887">
    <property type="component" value="Unassembled WGS sequence"/>
</dbReference>
<dbReference type="Pfam" id="PF07517">
    <property type="entry name" value="SecA_DEAD"/>
    <property type="match status" value="1"/>
</dbReference>
<evidence type="ECO:0000256" key="11">
    <source>
        <dbReference type="ARBA" id="ARBA00022967"/>
    </source>
</evidence>
<dbReference type="SUPFAM" id="SSF52540">
    <property type="entry name" value="P-loop containing nucleoside triphosphate hydrolases"/>
    <property type="match status" value="2"/>
</dbReference>
<feature type="binding site" evidence="14">
    <location>
        <position position="86"/>
    </location>
    <ligand>
        <name>ATP</name>
        <dbReference type="ChEBI" id="CHEBI:30616"/>
    </ligand>
</feature>
<comment type="catalytic activity">
    <reaction evidence="14">
        <text>ATP + H2O + cellular proteinSide 1 = ADP + phosphate + cellular proteinSide 2.</text>
        <dbReference type="EC" id="7.4.2.8"/>
    </reaction>
</comment>
<keyword evidence="10 14" id="KW-0653">Protein transport</keyword>
<dbReference type="SUPFAM" id="SSF81886">
    <property type="entry name" value="Helical scaffold and wing domains of SecA"/>
    <property type="match status" value="1"/>
</dbReference>
<dbReference type="FunFam" id="1.10.3060.10:FF:000003">
    <property type="entry name" value="Protein translocase subunit SecA"/>
    <property type="match status" value="1"/>
</dbReference>
<dbReference type="NCBIfam" id="NF009538">
    <property type="entry name" value="PRK12904.1"/>
    <property type="match status" value="1"/>
</dbReference>
<protein>
    <recommendedName>
        <fullName evidence="14 15">Protein translocase subunit SecA</fullName>
        <ecNumber evidence="14">7.4.2.8</ecNumber>
    </recommendedName>
</protein>
<comment type="similarity">
    <text evidence="2 14 15">Belongs to the SecA family.</text>
</comment>
<name>A0A9D0ZA94_9FIRM</name>
<dbReference type="Pfam" id="PF21090">
    <property type="entry name" value="P-loop_SecA"/>
    <property type="match status" value="1"/>
</dbReference>
<keyword evidence="8" id="KW-0862">Zinc</keyword>
<dbReference type="InterPro" id="IPR004027">
    <property type="entry name" value="SEC_C_motif"/>
</dbReference>
<dbReference type="PRINTS" id="PR00906">
    <property type="entry name" value="SECA"/>
</dbReference>
<dbReference type="GO" id="GO:0005829">
    <property type="term" value="C:cytosol"/>
    <property type="evidence" value="ECO:0007669"/>
    <property type="project" value="TreeGrafter"/>
</dbReference>
<dbReference type="Gene3D" id="1.10.3060.10">
    <property type="entry name" value="Helical scaffold and wing domains of SecA"/>
    <property type="match status" value="1"/>
</dbReference>
<feature type="domain" description="SecA family profile" evidence="18">
    <location>
        <begin position="2"/>
        <end position="648"/>
    </location>
</feature>
<evidence type="ECO:0000256" key="12">
    <source>
        <dbReference type="ARBA" id="ARBA00023010"/>
    </source>
</evidence>
<dbReference type="GO" id="GO:0031522">
    <property type="term" value="C:cell envelope Sec protein transport complex"/>
    <property type="evidence" value="ECO:0007669"/>
    <property type="project" value="TreeGrafter"/>
</dbReference>
<dbReference type="PANTHER" id="PTHR30612:SF0">
    <property type="entry name" value="CHLOROPLAST PROTEIN-TRANSPORTING ATPASE"/>
    <property type="match status" value="1"/>
</dbReference>
<dbReference type="PROSITE" id="PS51196">
    <property type="entry name" value="SECA_MOTOR_DEAD"/>
    <property type="match status" value="1"/>
</dbReference>
<dbReference type="FunFam" id="3.40.50.300:FF:000334">
    <property type="entry name" value="Protein translocase subunit SecA"/>
    <property type="match status" value="1"/>
</dbReference>
<dbReference type="GO" id="GO:0043952">
    <property type="term" value="P:protein transport by the Sec complex"/>
    <property type="evidence" value="ECO:0007669"/>
    <property type="project" value="UniProtKB-ARBA"/>
</dbReference>
<dbReference type="GO" id="GO:0008564">
    <property type="term" value="F:protein-exporting ATPase activity"/>
    <property type="evidence" value="ECO:0007669"/>
    <property type="project" value="UniProtKB-EC"/>
</dbReference>
<evidence type="ECO:0000259" key="17">
    <source>
        <dbReference type="PROSITE" id="PS51192"/>
    </source>
</evidence>
<dbReference type="InterPro" id="IPR027417">
    <property type="entry name" value="P-loop_NTPase"/>
</dbReference>
<dbReference type="Pfam" id="PF07516">
    <property type="entry name" value="SecA_SW"/>
    <property type="match status" value="1"/>
</dbReference>
<dbReference type="SMART" id="SM00958">
    <property type="entry name" value="SecA_PP_bind"/>
    <property type="match status" value="1"/>
</dbReference>
<evidence type="ECO:0000256" key="15">
    <source>
        <dbReference type="RuleBase" id="RU003874"/>
    </source>
</evidence>
<dbReference type="InterPro" id="IPR011130">
    <property type="entry name" value="SecA_preprotein_X-link_dom"/>
</dbReference>
<comment type="subcellular location">
    <subcellularLocation>
        <location evidence="14">Cell membrane</location>
        <topology evidence="14">Peripheral membrane protein</topology>
        <orientation evidence="14">Cytoplasmic side</orientation>
    </subcellularLocation>
    <subcellularLocation>
        <location evidence="14">Cytoplasm</location>
    </subcellularLocation>
    <text evidence="14">Distribution is 50-50.</text>
</comment>
<dbReference type="PROSITE" id="PS01312">
    <property type="entry name" value="SECA"/>
    <property type="match status" value="1"/>
</dbReference>
<keyword evidence="5 14" id="KW-0963">Cytoplasm</keyword>
<comment type="function">
    <text evidence="14">Part of the Sec protein translocase complex. Interacts with the SecYEG preprotein conducting channel. Has a central role in coupling the hydrolysis of ATP to the transfer of proteins into and across the cell membrane, serving as an ATP-driven molecular motor driving the stepwise translocation of polypeptide chains across the membrane.</text>
</comment>
<dbReference type="NCBIfam" id="TIGR00963">
    <property type="entry name" value="secA"/>
    <property type="match status" value="1"/>
</dbReference>
<evidence type="ECO:0000313" key="19">
    <source>
        <dbReference type="EMBL" id="HIQ71844.1"/>
    </source>
</evidence>
<evidence type="ECO:0000256" key="8">
    <source>
        <dbReference type="ARBA" id="ARBA00022833"/>
    </source>
</evidence>